<dbReference type="GO" id="GO:0006888">
    <property type="term" value="P:endoplasmic reticulum to Golgi vesicle-mediated transport"/>
    <property type="evidence" value="ECO:0007669"/>
    <property type="project" value="InterPro"/>
</dbReference>
<dbReference type="PANTHER" id="PTHR21493:SF9">
    <property type="entry name" value="GOLGI TRANSPORT PROTEIN 1-RELATED"/>
    <property type="match status" value="1"/>
</dbReference>
<keyword evidence="5 7" id="KW-0472">Membrane</keyword>
<evidence type="ECO:0000256" key="2">
    <source>
        <dbReference type="ARBA" id="ARBA00022692"/>
    </source>
</evidence>
<dbReference type="InterPro" id="IPR045176">
    <property type="entry name" value="Got1"/>
</dbReference>
<dbReference type="Pfam" id="PF04178">
    <property type="entry name" value="Got1"/>
    <property type="match status" value="1"/>
</dbReference>
<evidence type="ECO:0000256" key="6">
    <source>
        <dbReference type="ARBA" id="ARBA00025799"/>
    </source>
</evidence>
<dbReference type="PANTHER" id="PTHR21493">
    <property type="entry name" value="CGI-141-RELATED/LIPASE CONTAINING PROTEIN"/>
    <property type="match status" value="1"/>
</dbReference>
<proteinExistence type="inferred from homology"/>
<keyword evidence="9" id="KW-1185">Reference proteome</keyword>
<dbReference type="OrthoDB" id="204784at2759"/>
<evidence type="ECO:0000313" key="8">
    <source>
        <dbReference type="EMBL" id="KAF2072838.1"/>
    </source>
</evidence>
<feature type="transmembrane region" description="Helical" evidence="7">
    <location>
        <begin position="34"/>
        <end position="51"/>
    </location>
</feature>
<gene>
    <name evidence="8" type="ORF">CYY_005849</name>
</gene>
<evidence type="ECO:0000256" key="4">
    <source>
        <dbReference type="ARBA" id="ARBA00023034"/>
    </source>
</evidence>
<reference evidence="8" key="1">
    <citation type="submission" date="2020-01" db="EMBL/GenBank/DDBJ databases">
        <title>Development of genomics and gene disruption for Polysphondylium violaceum indicates a role for the polyketide synthase stlB in stalk morphogenesis.</title>
        <authorList>
            <person name="Narita B."/>
            <person name="Kawabe Y."/>
            <person name="Kin K."/>
            <person name="Saito T."/>
            <person name="Gibbs R."/>
            <person name="Kuspa A."/>
            <person name="Muzny D."/>
            <person name="Queller D."/>
            <person name="Richards S."/>
            <person name="Strassman J."/>
            <person name="Sucgang R."/>
            <person name="Worley K."/>
            <person name="Schaap P."/>
        </authorList>
    </citation>
    <scope>NUCLEOTIDE SEQUENCE</scope>
    <source>
        <strain evidence="8">QSvi11</strain>
    </source>
</reference>
<dbReference type="GO" id="GO:0042147">
    <property type="term" value="P:retrograde transport, endosome to Golgi"/>
    <property type="evidence" value="ECO:0007669"/>
    <property type="project" value="InterPro"/>
</dbReference>
<dbReference type="AlphaFoldDB" id="A0A8J4UZD4"/>
<evidence type="ECO:0008006" key="10">
    <source>
        <dbReference type="Google" id="ProtNLM"/>
    </source>
</evidence>
<organism evidence="8 9">
    <name type="scientific">Polysphondylium violaceum</name>
    <dbReference type="NCBI Taxonomy" id="133409"/>
    <lineage>
        <taxon>Eukaryota</taxon>
        <taxon>Amoebozoa</taxon>
        <taxon>Evosea</taxon>
        <taxon>Eumycetozoa</taxon>
        <taxon>Dictyostelia</taxon>
        <taxon>Dictyosteliales</taxon>
        <taxon>Dictyosteliaceae</taxon>
        <taxon>Polysphondylium</taxon>
    </lineage>
</organism>
<dbReference type="Proteomes" id="UP000695562">
    <property type="component" value="Unassembled WGS sequence"/>
</dbReference>
<dbReference type="InterPro" id="IPR007305">
    <property type="entry name" value="Vesicle_transpt_Got1/SFT2"/>
</dbReference>
<protein>
    <recommendedName>
        <fullName evidence="10">Golgi transport protein 1</fullName>
    </recommendedName>
</protein>
<evidence type="ECO:0000256" key="1">
    <source>
        <dbReference type="ARBA" id="ARBA00004653"/>
    </source>
</evidence>
<dbReference type="GO" id="GO:0005829">
    <property type="term" value="C:cytosol"/>
    <property type="evidence" value="ECO:0007669"/>
    <property type="project" value="GOC"/>
</dbReference>
<keyword evidence="4" id="KW-0333">Golgi apparatus</keyword>
<dbReference type="EMBL" id="AJWJ01000244">
    <property type="protein sequence ID" value="KAF2072838.1"/>
    <property type="molecule type" value="Genomic_DNA"/>
</dbReference>
<keyword evidence="2 7" id="KW-0812">Transmembrane</keyword>
<accession>A0A8J4UZD4</accession>
<evidence type="ECO:0000256" key="5">
    <source>
        <dbReference type="ARBA" id="ARBA00023136"/>
    </source>
</evidence>
<comment type="caution">
    <text evidence="8">The sequence shown here is derived from an EMBL/GenBank/DDBJ whole genome shotgun (WGS) entry which is preliminary data.</text>
</comment>
<dbReference type="GO" id="GO:0005783">
    <property type="term" value="C:endoplasmic reticulum"/>
    <property type="evidence" value="ECO:0007669"/>
    <property type="project" value="TreeGrafter"/>
</dbReference>
<dbReference type="GO" id="GO:0000139">
    <property type="term" value="C:Golgi membrane"/>
    <property type="evidence" value="ECO:0007669"/>
    <property type="project" value="UniProtKB-SubCell"/>
</dbReference>
<feature type="transmembrane region" description="Helical" evidence="7">
    <location>
        <begin position="63"/>
        <end position="84"/>
    </location>
</feature>
<keyword evidence="3 7" id="KW-1133">Transmembrane helix</keyword>
<sequence>MFTDQQKIGVMLSAMGAFFSFLGVLLFLDRGLLAIGNLLFLSGVVLILGVQKTTKFFLQKKKIKGTICFFLGILILILTRWTFIGLGIETFGFINLFGDAFPIVISVLRKLPIIGTILNHPTVNRWLSKTEAGSELPF</sequence>
<comment type="subcellular location">
    <subcellularLocation>
        <location evidence="1">Golgi apparatus membrane</location>
        <topology evidence="1">Multi-pass membrane protein</topology>
    </subcellularLocation>
</comment>
<evidence type="ECO:0000313" key="9">
    <source>
        <dbReference type="Proteomes" id="UP000695562"/>
    </source>
</evidence>
<name>A0A8J4UZD4_9MYCE</name>
<feature type="transmembrane region" description="Helical" evidence="7">
    <location>
        <begin position="9"/>
        <end position="28"/>
    </location>
</feature>
<evidence type="ECO:0000256" key="3">
    <source>
        <dbReference type="ARBA" id="ARBA00022989"/>
    </source>
</evidence>
<comment type="similarity">
    <text evidence="6">Belongs to the GOT1 family.</text>
</comment>
<evidence type="ECO:0000256" key="7">
    <source>
        <dbReference type="SAM" id="Phobius"/>
    </source>
</evidence>